<evidence type="ECO:0000313" key="4">
    <source>
        <dbReference type="Proteomes" id="UP000095281"/>
    </source>
</evidence>
<keyword evidence="4" id="KW-1185">Reference proteome</keyword>
<feature type="region of interest" description="Disordered" evidence="1">
    <location>
        <begin position="108"/>
        <end position="147"/>
    </location>
</feature>
<name>A0A1I8BKD2_MELHA</name>
<feature type="chain" id="PRO_5009315911" evidence="3">
    <location>
        <begin position="27"/>
        <end position="305"/>
    </location>
</feature>
<keyword evidence="2" id="KW-1133">Transmembrane helix</keyword>
<proteinExistence type="predicted"/>
<accession>A0A1I8BKD2</accession>
<evidence type="ECO:0000256" key="1">
    <source>
        <dbReference type="SAM" id="MobiDB-lite"/>
    </source>
</evidence>
<feature type="compositionally biased region" description="Polar residues" evidence="1">
    <location>
        <begin position="125"/>
        <end position="141"/>
    </location>
</feature>
<protein>
    <submittedName>
        <fullName evidence="5">Uncharacterized protein</fullName>
    </submittedName>
</protein>
<dbReference type="Proteomes" id="UP000095281">
    <property type="component" value="Unplaced"/>
</dbReference>
<sequence>MKQQKFVSFLLLLGAFSGTFLCVVIGQEENNDVMDSIWLIAPNQNLQIEQNQDEEKPNKKEDDNKKTDNTMDTSTIPSIDGNSNSITSIKTTITNLTKQQKATSIKTIPTSKTEEKTTNVKKETAPSTIPDTITDLPTESSLPDEETTMEPMTKIIIIGGIVVGIIVLFIILWLCSNFGLFSWICSQFSKLTKKRVKQQQFDDIDYDPKYTFFKPRNFKGKGAIIIQKQMKFPDNPTPNEKLPEDLNDIKITYTRKLCAVYEVGSEIECVVDEFERPVKGTKHMKQKLKGVIMKVILMIRQHLQT</sequence>
<feature type="compositionally biased region" description="Basic and acidic residues" evidence="1">
    <location>
        <begin position="53"/>
        <end position="69"/>
    </location>
</feature>
<keyword evidence="2" id="KW-0812">Transmembrane</keyword>
<feature type="compositionally biased region" description="Basic and acidic residues" evidence="1">
    <location>
        <begin position="112"/>
        <end position="124"/>
    </location>
</feature>
<evidence type="ECO:0000256" key="2">
    <source>
        <dbReference type="SAM" id="Phobius"/>
    </source>
</evidence>
<keyword evidence="3" id="KW-0732">Signal</keyword>
<reference evidence="5" key="1">
    <citation type="submission" date="2016-11" db="UniProtKB">
        <authorList>
            <consortium name="WormBaseParasite"/>
        </authorList>
    </citation>
    <scope>IDENTIFICATION</scope>
</reference>
<feature type="region of interest" description="Disordered" evidence="1">
    <location>
        <begin position="48"/>
        <end position="83"/>
    </location>
</feature>
<keyword evidence="2" id="KW-0472">Membrane</keyword>
<dbReference type="AlphaFoldDB" id="A0A1I8BKD2"/>
<organism evidence="4 5">
    <name type="scientific">Meloidogyne hapla</name>
    <name type="common">Root-knot nematode worm</name>
    <dbReference type="NCBI Taxonomy" id="6305"/>
    <lineage>
        <taxon>Eukaryota</taxon>
        <taxon>Metazoa</taxon>
        <taxon>Ecdysozoa</taxon>
        <taxon>Nematoda</taxon>
        <taxon>Chromadorea</taxon>
        <taxon>Rhabditida</taxon>
        <taxon>Tylenchina</taxon>
        <taxon>Tylenchomorpha</taxon>
        <taxon>Tylenchoidea</taxon>
        <taxon>Meloidogynidae</taxon>
        <taxon>Meloidogyninae</taxon>
        <taxon>Meloidogyne</taxon>
    </lineage>
</organism>
<dbReference type="WBParaSite" id="MhA1_Contig2659.frz3.gene3">
    <property type="protein sequence ID" value="MhA1_Contig2659.frz3.gene3"/>
    <property type="gene ID" value="MhA1_Contig2659.frz3.gene3"/>
</dbReference>
<feature type="transmembrane region" description="Helical" evidence="2">
    <location>
        <begin position="155"/>
        <end position="185"/>
    </location>
</feature>
<feature type="signal peptide" evidence="3">
    <location>
        <begin position="1"/>
        <end position="26"/>
    </location>
</feature>
<evidence type="ECO:0000313" key="5">
    <source>
        <dbReference type="WBParaSite" id="MhA1_Contig2659.frz3.gene3"/>
    </source>
</evidence>
<evidence type="ECO:0000256" key="3">
    <source>
        <dbReference type="SAM" id="SignalP"/>
    </source>
</evidence>